<comment type="caution">
    <text evidence="2">The sequence shown here is derived from an EMBL/GenBank/DDBJ whole genome shotgun (WGS) entry which is preliminary data.</text>
</comment>
<evidence type="ECO:0000313" key="3">
    <source>
        <dbReference type="Proteomes" id="UP000317933"/>
    </source>
</evidence>
<gene>
    <name evidence="2" type="ORF">EAH78_16135</name>
</gene>
<evidence type="ECO:0000256" key="1">
    <source>
        <dbReference type="SAM" id="MobiDB-lite"/>
    </source>
</evidence>
<reference evidence="2 3" key="1">
    <citation type="journal article" date="2019" name="Environ. Microbiol.">
        <title>Species interactions and distinct microbial communities in high Arctic permafrost affected cryosols are associated with the CH4 and CO2 gas fluxes.</title>
        <authorList>
            <person name="Altshuler I."/>
            <person name="Hamel J."/>
            <person name="Turney S."/>
            <person name="Magnuson E."/>
            <person name="Levesque R."/>
            <person name="Greer C."/>
            <person name="Whyte L.G."/>
        </authorList>
    </citation>
    <scope>NUCLEOTIDE SEQUENCE [LARGE SCALE GENOMIC DNA]</scope>
    <source>
        <strain evidence="2 3">E3</strain>
    </source>
</reference>
<dbReference type="Proteomes" id="UP000317933">
    <property type="component" value="Unassembled WGS sequence"/>
</dbReference>
<feature type="region of interest" description="Disordered" evidence="1">
    <location>
        <begin position="23"/>
        <end position="60"/>
    </location>
</feature>
<dbReference type="EMBL" id="RCZE01000007">
    <property type="protein sequence ID" value="TPG76690.1"/>
    <property type="molecule type" value="Genomic_DNA"/>
</dbReference>
<protein>
    <submittedName>
        <fullName evidence="2">Uncharacterized protein</fullName>
    </submittedName>
</protein>
<accession>A0A502HU70</accession>
<proteinExistence type="predicted"/>
<feature type="compositionally biased region" description="Polar residues" evidence="1">
    <location>
        <begin position="28"/>
        <end position="44"/>
    </location>
</feature>
<dbReference type="AlphaFoldDB" id="A0A502HU70"/>
<feature type="compositionally biased region" description="Basic residues" evidence="1">
    <location>
        <begin position="47"/>
        <end position="60"/>
    </location>
</feature>
<sequence length="60" mass="6733">MLHHRSLWRGSLLPLDREAVPIQAPHSVRQNPSAGFATASQPSGSKLPRHKSQLQHCHNY</sequence>
<evidence type="ECO:0000313" key="2">
    <source>
        <dbReference type="EMBL" id="TPG76690.1"/>
    </source>
</evidence>
<organism evidence="2 3">
    <name type="scientific">Pseudomonas arsenicoxydans</name>
    <dbReference type="NCBI Taxonomy" id="702115"/>
    <lineage>
        <taxon>Bacteria</taxon>
        <taxon>Pseudomonadati</taxon>
        <taxon>Pseudomonadota</taxon>
        <taxon>Gammaproteobacteria</taxon>
        <taxon>Pseudomonadales</taxon>
        <taxon>Pseudomonadaceae</taxon>
        <taxon>Pseudomonas</taxon>
    </lineage>
</organism>
<name>A0A502HU70_9PSED</name>